<comment type="caution">
    <text evidence="4">The sequence shown here is derived from an EMBL/GenBank/DDBJ whole genome shotgun (WGS) entry which is preliminary data.</text>
</comment>
<evidence type="ECO:0000256" key="3">
    <source>
        <dbReference type="ARBA" id="ARBA00025768"/>
    </source>
</evidence>
<dbReference type="EMBL" id="JALJOU010000082">
    <property type="protein sequence ID" value="KAK9822874.1"/>
    <property type="molecule type" value="Genomic_DNA"/>
</dbReference>
<dbReference type="Pfam" id="PF08433">
    <property type="entry name" value="KTI12"/>
    <property type="match status" value="1"/>
</dbReference>
<dbReference type="SUPFAM" id="SSF52540">
    <property type="entry name" value="P-loop containing nucleoside triphosphate hydrolases"/>
    <property type="match status" value="1"/>
</dbReference>
<keyword evidence="5" id="KW-1185">Reference proteome</keyword>
<proteinExistence type="inferred from homology"/>
<dbReference type="PANTHER" id="PTHR12435">
    <property type="match status" value="1"/>
</dbReference>
<name>A0AAW1QN39_9CHLO</name>
<organism evidence="4 5">
    <name type="scientific">Elliptochloris bilobata</name>
    <dbReference type="NCBI Taxonomy" id="381761"/>
    <lineage>
        <taxon>Eukaryota</taxon>
        <taxon>Viridiplantae</taxon>
        <taxon>Chlorophyta</taxon>
        <taxon>core chlorophytes</taxon>
        <taxon>Trebouxiophyceae</taxon>
        <taxon>Trebouxiophyceae incertae sedis</taxon>
        <taxon>Elliptochloris clade</taxon>
        <taxon>Elliptochloris</taxon>
    </lineage>
</organism>
<dbReference type="GO" id="GO:0005524">
    <property type="term" value="F:ATP binding"/>
    <property type="evidence" value="ECO:0007669"/>
    <property type="project" value="UniProtKB-KW"/>
</dbReference>
<gene>
    <name evidence="4" type="ORF">WJX81_008058</name>
</gene>
<comment type="similarity">
    <text evidence="3">Belongs to the KTI12 family.</text>
</comment>
<dbReference type="CDD" id="cd02019">
    <property type="entry name" value="NK"/>
    <property type="match status" value="1"/>
</dbReference>
<evidence type="ECO:0000313" key="5">
    <source>
        <dbReference type="Proteomes" id="UP001445335"/>
    </source>
</evidence>
<protein>
    <recommendedName>
        <fullName evidence="6">Protein KTI12 homolog</fullName>
    </recommendedName>
</protein>
<dbReference type="Gene3D" id="3.40.50.300">
    <property type="entry name" value="P-loop containing nucleotide triphosphate hydrolases"/>
    <property type="match status" value="1"/>
</dbReference>
<dbReference type="InterPro" id="IPR013641">
    <property type="entry name" value="KTI12/PSTK"/>
</dbReference>
<keyword evidence="1" id="KW-0547">Nucleotide-binding</keyword>
<reference evidence="4 5" key="1">
    <citation type="journal article" date="2024" name="Nat. Commun.">
        <title>Phylogenomics reveals the evolutionary origins of lichenization in chlorophyte algae.</title>
        <authorList>
            <person name="Puginier C."/>
            <person name="Libourel C."/>
            <person name="Otte J."/>
            <person name="Skaloud P."/>
            <person name="Haon M."/>
            <person name="Grisel S."/>
            <person name="Petersen M."/>
            <person name="Berrin J.G."/>
            <person name="Delaux P.M."/>
            <person name="Dal Grande F."/>
            <person name="Keller J."/>
        </authorList>
    </citation>
    <scope>NUCLEOTIDE SEQUENCE [LARGE SCALE GENOMIC DNA]</scope>
    <source>
        <strain evidence="4 5">SAG 245.80</strain>
    </source>
</reference>
<dbReference type="InterPro" id="IPR027417">
    <property type="entry name" value="P-loop_NTPase"/>
</dbReference>
<evidence type="ECO:0000256" key="2">
    <source>
        <dbReference type="ARBA" id="ARBA00022840"/>
    </source>
</evidence>
<evidence type="ECO:0000256" key="1">
    <source>
        <dbReference type="ARBA" id="ARBA00022741"/>
    </source>
</evidence>
<accession>A0AAW1QN39</accession>
<evidence type="ECO:0000313" key="4">
    <source>
        <dbReference type="EMBL" id="KAK9822874.1"/>
    </source>
</evidence>
<dbReference type="Proteomes" id="UP001445335">
    <property type="component" value="Unassembled WGS sequence"/>
</dbReference>
<sequence length="285" mass="30578">MPLVVLCGQPCTGKSTVAAALAEVLRSKGLEVEVLSETSLHLERDASYGDVPSEKRTRGLLRSTVDRRLSKRAVLIVDSLNNIKGYRYELWCIARTVATRYCLLHCDVLEATARAWNDARRAAGAPCYSAAVFEDLARRFETPSTRNRWDMPLVLQEVAAALSDAPAPARSGVVARELTPNLATALEPVAATNLLAEVNRASQDVIAAVTHAQALAAGGPAGRVELGAGVAQLELARPVGPAELRRHKRDFIRLATQSGCGVRLGGRAAAMRSFADYLRGRLEAG</sequence>
<keyword evidence="2" id="KW-0067">ATP-binding</keyword>
<dbReference type="AlphaFoldDB" id="A0AAW1QN39"/>
<evidence type="ECO:0008006" key="6">
    <source>
        <dbReference type="Google" id="ProtNLM"/>
    </source>
</evidence>